<evidence type="ECO:0000313" key="4">
    <source>
        <dbReference type="EMBL" id="CAH1959136.1"/>
    </source>
</evidence>
<evidence type="ECO:0000256" key="2">
    <source>
        <dbReference type="SAM" id="Coils"/>
    </source>
</evidence>
<organism evidence="4 5">
    <name type="scientific">Acanthoscelides obtectus</name>
    <name type="common">Bean weevil</name>
    <name type="synonym">Bruchus obtectus</name>
    <dbReference type="NCBI Taxonomy" id="200917"/>
    <lineage>
        <taxon>Eukaryota</taxon>
        <taxon>Metazoa</taxon>
        <taxon>Ecdysozoa</taxon>
        <taxon>Arthropoda</taxon>
        <taxon>Hexapoda</taxon>
        <taxon>Insecta</taxon>
        <taxon>Pterygota</taxon>
        <taxon>Neoptera</taxon>
        <taxon>Endopterygota</taxon>
        <taxon>Coleoptera</taxon>
        <taxon>Polyphaga</taxon>
        <taxon>Cucujiformia</taxon>
        <taxon>Chrysomeloidea</taxon>
        <taxon>Chrysomelidae</taxon>
        <taxon>Bruchinae</taxon>
        <taxon>Bruchini</taxon>
        <taxon>Acanthoscelides</taxon>
    </lineage>
</organism>
<dbReference type="PANTHER" id="PTHR15668">
    <property type="entry name" value="JM1 PROTEIN"/>
    <property type="match status" value="1"/>
</dbReference>
<reference evidence="4" key="1">
    <citation type="submission" date="2022-03" db="EMBL/GenBank/DDBJ databases">
        <authorList>
            <person name="Sayadi A."/>
        </authorList>
    </citation>
    <scope>NUCLEOTIDE SEQUENCE</scope>
</reference>
<accession>A0A9P0NWE9</accession>
<keyword evidence="5" id="KW-1185">Reference proteome</keyword>
<comment type="caution">
    <text evidence="4">The sequence shown here is derived from an EMBL/GenBank/DDBJ whole genome shotgun (WGS) entry which is preliminary data.</text>
</comment>
<sequence>MWMFFAELKQYWADTVSPVSKQCSVKQLIPSLLFNDSSFPTSTNLKNMSEYDQQNLVEKVESDIQLCKELNEASNNVSKNKAEIDQVIEEVQSLNVELNALRETLKTDGQHLAQVVAMKNEEQEILKRTMSKVKLKLKTNTLVTTNKEENKAGLKNLIQNAKDHLVKLANQWNEVQTPLLEELKTLQSTLTEAEKKLQEEKYKLNAIKTTHAKLIDDLKEKTVMEQNLLQKYHQMGSNSNRSAYTRRILEIIGNIRKQHNEIQKVLKDTRRIQKDINNLTGQVDRSFTLSDELIFRDAKSDEIARKAYKLLASLRDECSLILRAVTELGQTERESRNLYEQIETEKSKEISLKLERVTSDLAQIEKETHTLVNRTEN</sequence>
<proteinExistence type="predicted"/>
<dbReference type="InterPro" id="IPR048348">
    <property type="entry name" value="CCDC22_CC"/>
</dbReference>
<dbReference type="GO" id="GO:0097602">
    <property type="term" value="F:cullin family protein binding"/>
    <property type="evidence" value="ECO:0007669"/>
    <property type="project" value="TreeGrafter"/>
</dbReference>
<dbReference type="Pfam" id="PF05667">
    <property type="entry name" value="CCDC22_CC"/>
    <property type="match status" value="1"/>
</dbReference>
<evidence type="ECO:0000256" key="1">
    <source>
        <dbReference type="ARBA" id="ARBA00017553"/>
    </source>
</evidence>
<dbReference type="GO" id="GO:2000060">
    <property type="term" value="P:positive regulation of ubiquitin-dependent protein catabolic process"/>
    <property type="evidence" value="ECO:0007669"/>
    <property type="project" value="TreeGrafter"/>
</dbReference>
<feature type="domain" description="CCDC22 coiled-coil" evidence="3">
    <location>
        <begin position="68"/>
        <end position="348"/>
    </location>
</feature>
<dbReference type="Proteomes" id="UP001152888">
    <property type="component" value="Unassembled WGS sequence"/>
</dbReference>
<protein>
    <recommendedName>
        <fullName evidence="1">Coiled-coil domain-containing protein 22 homolog</fullName>
    </recommendedName>
</protein>
<keyword evidence="2" id="KW-0175">Coiled coil</keyword>
<gene>
    <name evidence="4" type="ORF">ACAOBT_LOCUS3017</name>
</gene>
<feature type="coiled-coil region" evidence="2">
    <location>
        <begin position="328"/>
        <end position="367"/>
    </location>
</feature>
<dbReference type="OrthoDB" id="10266736at2759"/>
<dbReference type="EMBL" id="CAKOFQ010006680">
    <property type="protein sequence ID" value="CAH1959136.1"/>
    <property type="molecule type" value="Genomic_DNA"/>
</dbReference>
<evidence type="ECO:0000259" key="3">
    <source>
        <dbReference type="Pfam" id="PF05667"/>
    </source>
</evidence>
<evidence type="ECO:0000313" key="5">
    <source>
        <dbReference type="Proteomes" id="UP001152888"/>
    </source>
</evidence>
<feature type="coiled-coil region" evidence="2">
    <location>
        <begin position="151"/>
        <end position="210"/>
    </location>
</feature>
<feature type="coiled-coil region" evidence="2">
    <location>
        <begin position="70"/>
        <end position="108"/>
    </location>
</feature>
<dbReference type="InterPro" id="IPR008530">
    <property type="entry name" value="CCDC22"/>
</dbReference>
<name>A0A9P0NWE9_ACAOB</name>
<dbReference type="PANTHER" id="PTHR15668:SF4">
    <property type="entry name" value="COILED-COIL DOMAIN-CONTAINING PROTEIN 22"/>
    <property type="match status" value="1"/>
</dbReference>
<dbReference type="AlphaFoldDB" id="A0A9P0NWE9"/>